<gene>
    <name evidence="1" type="ORF">S01H1_18946</name>
</gene>
<dbReference type="InterPro" id="IPR036237">
    <property type="entry name" value="Xyl_isomerase-like_sf"/>
</dbReference>
<evidence type="ECO:0008006" key="2">
    <source>
        <dbReference type="Google" id="ProtNLM"/>
    </source>
</evidence>
<reference evidence="1" key="1">
    <citation type="journal article" date="2014" name="Front. Microbiol.">
        <title>High frequency of phylogenetically diverse reductive dehalogenase-homologous genes in deep subseafloor sedimentary metagenomes.</title>
        <authorList>
            <person name="Kawai M."/>
            <person name="Futagami T."/>
            <person name="Toyoda A."/>
            <person name="Takaki Y."/>
            <person name="Nishi S."/>
            <person name="Hori S."/>
            <person name="Arai W."/>
            <person name="Tsubouchi T."/>
            <person name="Morono Y."/>
            <person name="Uchiyama I."/>
            <person name="Ito T."/>
            <person name="Fujiyama A."/>
            <person name="Inagaki F."/>
            <person name="Takami H."/>
        </authorList>
    </citation>
    <scope>NUCLEOTIDE SEQUENCE</scope>
    <source>
        <strain evidence="1">Expedition CK06-06</strain>
    </source>
</reference>
<evidence type="ECO:0000313" key="1">
    <source>
        <dbReference type="EMBL" id="GAF90679.1"/>
    </source>
</evidence>
<dbReference type="Gene3D" id="3.20.20.150">
    <property type="entry name" value="Divalent-metal-dependent TIM barrel enzymes"/>
    <property type="match status" value="1"/>
</dbReference>
<feature type="non-terminal residue" evidence="1">
    <location>
        <position position="177"/>
    </location>
</feature>
<accession>X0TBS6</accession>
<name>X0TBS6_9ZZZZ</name>
<sequence>MQIRYAVSTMVFWWRENNLSFEQECRFLSSLGFGVELWPNIKGQNECRYDRRNWPRLVDATGDMLVSMRSRIDGPTLEQWNEQIECAKLLGANIVTDLRNLRIRDGAELDNCDFAAEVVKLAEHNEVKLCLETGSLQTLKDVGEKFESVWYCLDFGYANLDPQFAFRQYVDDLAQRV</sequence>
<dbReference type="EMBL" id="BARS01010181">
    <property type="protein sequence ID" value="GAF90679.1"/>
    <property type="molecule type" value="Genomic_DNA"/>
</dbReference>
<protein>
    <recommendedName>
        <fullName evidence="2">Xylose isomerase-like TIM barrel domain-containing protein</fullName>
    </recommendedName>
</protein>
<comment type="caution">
    <text evidence="1">The sequence shown here is derived from an EMBL/GenBank/DDBJ whole genome shotgun (WGS) entry which is preliminary data.</text>
</comment>
<dbReference type="AlphaFoldDB" id="X0TBS6"/>
<organism evidence="1">
    <name type="scientific">marine sediment metagenome</name>
    <dbReference type="NCBI Taxonomy" id="412755"/>
    <lineage>
        <taxon>unclassified sequences</taxon>
        <taxon>metagenomes</taxon>
        <taxon>ecological metagenomes</taxon>
    </lineage>
</organism>
<dbReference type="SUPFAM" id="SSF51658">
    <property type="entry name" value="Xylose isomerase-like"/>
    <property type="match status" value="1"/>
</dbReference>
<proteinExistence type="predicted"/>